<sequence>NVETDIPKLDVLIVEDNVINQMVTSRILGKLNQTCDIAGDGKSAIQKCEKKEYDVIFMDISMADMDGFQTTEHIRTLFQDMKRPWIIALTANALWHDRLRCIESGMNDFVSKPAKKEDLRDALMRYI</sequence>
<dbReference type="AlphaFoldDB" id="A0A397S4G4"/>
<evidence type="ECO:0000313" key="5">
    <source>
        <dbReference type="EMBL" id="RIA78867.1"/>
    </source>
</evidence>
<evidence type="ECO:0000256" key="2">
    <source>
        <dbReference type="ARBA" id="ARBA00023012"/>
    </source>
</evidence>
<name>A0A397S4G4_9GLOM</name>
<feature type="non-terminal residue" evidence="5">
    <location>
        <position position="1"/>
    </location>
</feature>
<dbReference type="SMART" id="SM00448">
    <property type="entry name" value="REC"/>
    <property type="match status" value="1"/>
</dbReference>
<reference evidence="5 6" key="1">
    <citation type="submission" date="2018-06" db="EMBL/GenBank/DDBJ databases">
        <title>Comparative genomics reveals the genomic features of Rhizophagus irregularis, R. cerebriforme, R. diaphanum and Gigaspora rosea, and their symbiotic lifestyle signature.</title>
        <authorList>
            <person name="Morin E."/>
            <person name="San Clemente H."/>
            <person name="Chen E.C.H."/>
            <person name="De La Providencia I."/>
            <person name="Hainaut M."/>
            <person name="Kuo A."/>
            <person name="Kohler A."/>
            <person name="Murat C."/>
            <person name="Tang N."/>
            <person name="Roy S."/>
            <person name="Loubradou J."/>
            <person name="Henrissat B."/>
            <person name="Grigoriev I.V."/>
            <person name="Corradi N."/>
            <person name="Roux C."/>
            <person name="Martin F.M."/>
        </authorList>
    </citation>
    <scope>NUCLEOTIDE SEQUENCE [LARGE SCALE GENOMIC DNA]</scope>
    <source>
        <strain evidence="5 6">DAOM 227022</strain>
    </source>
</reference>
<evidence type="ECO:0000256" key="1">
    <source>
        <dbReference type="ARBA" id="ARBA00022553"/>
    </source>
</evidence>
<proteinExistence type="predicted"/>
<keyword evidence="1 3" id="KW-0597">Phosphoprotein</keyword>
<dbReference type="PANTHER" id="PTHR45339">
    <property type="entry name" value="HYBRID SIGNAL TRANSDUCTION HISTIDINE KINASE J"/>
    <property type="match status" value="1"/>
</dbReference>
<evidence type="ECO:0000256" key="3">
    <source>
        <dbReference type="PROSITE-ProRule" id="PRU00169"/>
    </source>
</evidence>
<dbReference type="OrthoDB" id="60033at2759"/>
<dbReference type="GO" id="GO:0000160">
    <property type="term" value="P:phosphorelay signal transduction system"/>
    <property type="evidence" value="ECO:0007669"/>
    <property type="project" value="UniProtKB-KW"/>
</dbReference>
<keyword evidence="6" id="KW-1185">Reference proteome</keyword>
<dbReference type="PANTHER" id="PTHR45339:SF1">
    <property type="entry name" value="HYBRID SIGNAL TRANSDUCTION HISTIDINE KINASE J"/>
    <property type="match status" value="1"/>
</dbReference>
<accession>A0A397S4G4</accession>
<dbReference type="InterPro" id="IPR011006">
    <property type="entry name" value="CheY-like_superfamily"/>
</dbReference>
<protein>
    <submittedName>
        <fullName evidence="5">Putative two-component response regulator</fullName>
    </submittedName>
</protein>
<dbReference type="InterPro" id="IPR001789">
    <property type="entry name" value="Sig_transdc_resp-reg_receiver"/>
</dbReference>
<dbReference type="CDD" id="cd17546">
    <property type="entry name" value="REC_hyHK_CKI1_RcsC-like"/>
    <property type="match status" value="1"/>
</dbReference>
<dbReference type="Pfam" id="PF00072">
    <property type="entry name" value="Response_reg"/>
    <property type="match status" value="1"/>
</dbReference>
<comment type="caution">
    <text evidence="5">The sequence shown here is derived from an EMBL/GenBank/DDBJ whole genome shotgun (WGS) entry which is preliminary data.</text>
</comment>
<evidence type="ECO:0000313" key="6">
    <source>
        <dbReference type="Proteomes" id="UP000265703"/>
    </source>
</evidence>
<dbReference type="Gene3D" id="3.40.50.2300">
    <property type="match status" value="1"/>
</dbReference>
<dbReference type="EMBL" id="QKYT01001928">
    <property type="protein sequence ID" value="RIA78867.1"/>
    <property type="molecule type" value="Genomic_DNA"/>
</dbReference>
<dbReference type="Proteomes" id="UP000265703">
    <property type="component" value="Unassembled WGS sequence"/>
</dbReference>
<keyword evidence="2" id="KW-0902">Two-component regulatory system</keyword>
<feature type="domain" description="Response regulatory" evidence="4">
    <location>
        <begin position="10"/>
        <end position="127"/>
    </location>
</feature>
<feature type="non-terminal residue" evidence="5">
    <location>
        <position position="127"/>
    </location>
</feature>
<evidence type="ECO:0000259" key="4">
    <source>
        <dbReference type="PROSITE" id="PS50110"/>
    </source>
</evidence>
<dbReference type="SUPFAM" id="SSF52172">
    <property type="entry name" value="CheY-like"/>
    <property type="match status" value="1"/>
</dbReference>
<dbReference type="PROSITE" id="PS50110">
    <property type="entry name" value="RESPONSE_REGULATORY"/>
    <property type="match status" value="1"/>
</dbReference>
<feature type="modified residue" description="4-aspartylphosphate" evidence="3">
    <location>
        <position position="59"/>
    </location>
</feature>
<gene>
    <name evidence="5" type="ORF">C1645_676245</name>
</gene>
<organism evidence="5 6">
    <name type="scientific">Glomus cerebriforme</name>
    <dbReference type="NCBI Taxonomy" id="658196"/>
    <lineage>
        <taxon>Eukaryota</taxon>
        <taxon>Fungi</taxon>
        <taxon>Fungi incertae sedis</taxon>
        <taxon>Mucoromycota</taxon>
        <taxon>Glomeromycotina</taxon>
        <taxon>Glomeromycetes</taxon>
        <taxon>Glomerales</taxon>
        <taxon>Glomeraceae</taxon>
        <taxon>Glomus</taxon>
    </lineage>
</organism>
<dbReference type="STRING" id="658196.A0A397S4G4"/>